<feature type="compositionally biased region" description="Low complexity" evidence="1">
    <location>
        <begin position="231"/>
        <end position="244"/>
    </location>
</feature>
<feature type="domain" description="DUF6542" evidence="3">
    <location>
        <begin position="24"/>
        <end position="145"/>
    </location>
</feature>
<dbReference type="AlphaFoldDB" id="Q5YQ95"/>
<evidence type="ECO:0000313" key="4">
    <source>
        <dbReference type="EMBL" id="BAD59646.1"/>
    </source>
</evidence>
<name>Q5YQ95_NOCFA</name>
<evidence type="ECO:0000259" key="3">
    <source>
        <dbReference type="Pfam" id="PF20177"/>
    </source>
</evidence>
<keyword evidence="2" id="KW-0472">Membrane</keyword>
<feature type="compositionally biased region" description="Basic and acidic residues" evidence="1">
    <location>
        <begin position="188"/>
        <end position="201"/>
    </location>
</feature>
<dbReference type="EMBL" id="AP006618">
    <property type="protein sequence ID" value="BAD59646.1"/>
    <property type="molecule type" value="Genomic_DNA"/>
</dbReference>
<dbReference type="Pfam" id="PF20177">
    <property type="entry name" value="DUF6542"/>
    <property type="match status" value="1"/>
</dbReference>
<dbReference type="KEGG" id="nfa:NFA_47940"/>
<gene>
    <name evidence="4" type="ordered locus">NFA_47940</name>
</gene>
<feature type="transmembrane region" description="Helical" evidence="2">
    <location>
        <begin position="50"/>
        <end position="70"/>
    </location>
</feature>
<protein>
    <recommendedName>
        <fullName evidence="3">DUF6542 domain-containing protein</fullName>
    </recommendedName>
</protein>
<dbReference type="Proteomes" id="UP000006820">
    <property type="component" value="Chromosome"/>
</dbReference>
<dbReference type="eggNOG" id="ENOG5033MXV">
    <property type="taxonomic scope" value="Bacteria"/>
</dbReference>
<dbReference type="HOGENOM" id="CLU_055797_1_0_11"/>
<dbReference type="InterPro" id="IPR046672">
    <property type="entry name" value="DUF6542"/>
</dbReference>
<feature type="transmembrane region" description="Helical" evidence="2">
    <location>
        <begin position="122"/>
        <end position="141"/>
    </location>
</feature>
<feature type="transmembrane region" description="Helical" evidence="2">
    <location>
        <begin position="77"/>
        <end position="96"/>
    </location>
</feature>
<accession>Q5YQ95</accession>
<feature type="compositionally biased region" description="Basic and acidic residues" evidence="1">
    <location>
        <begin position="268"/>
        <end position="285"/>
    </location>
</feature>
<reference evidence="4 5" key="1">
    <citation type="journal article" date="2004" name="Proc. Natl. Acad. Sci. U.S.A.">
        <title>The complete genomic sequence of Nocardia farcinica IFM 10152.</title>
        <authorList>
            <person name="Ishikawa J."/>
            <person name="Yamashita A."/>
            <person name="Mikami Y."/>
            <person name="Hoshino Y."/>
            <person name="Kurita H."/>
            <person name="Hotta K."/>
            <person name="Shiba T."/>
            <person name="Hattori M."/>
        </authorList>
    </citation>
    <scope>NUCLEOTIDE SEQUENCE [LARGE SCALE GENOMIC DNA]</scope>
    <source>
        <strain evidence="4 5">IFM 10152</strain>
    </source>
</reference>
<feature type="region of interest" description="Disordered" evidence="1">
    <location>
        <begin position="149"/>
        <end position="285"/>
    </location>
</feature>
<sequence length="285" mass="31007">MAASQRVRSRVPALQRSILPTVPGVPAWSAVLIAIGCTLLGFLLDARGDAVDLTSTFAVLYVVGCVAAVLAVRMRGLFTTLVLPPLLLFVAVPLAYQQLSGGGSTGLKDILLNLAIPLVNRFPTMMLATVLVLLIGGYRIVSYRRETGAGHRDEVKRATSWGRTPAPKKKPARKAPEPVSARKKVRRPRPEVDEPETDKYEAPLLGRRPPRDVADVPPRVNGRPPREGRPPVRGAARPTAAMSRAEAEAAPRARARGSVPPHPQPNVRYRDREPGRPQRRKPESL</sequence>
<dbReference type="STRING" id="247156.NFA_47940"/>
<feature type="transmembrane region" description="Helical" evidence="2">
    <location>
        <begin position="21"/>
        <end position="44"/>
    </location>
</feature>
<proteinExistence type="predicted"/>
<dbReference type="RefSeq" id="WP_011211330.1">
    <property type="nucleotide sequence ID" value="NC_006361.1"/>
</dbReference>
<evidence type="ECO:0000313" key="5">
    <source>
        <dbReference type="Proteomes" id="UP000006820"/>
    </source>
</evidence>
<dbReference type="GeneID" id="61135391"/>
<evidence type="ECO:0000256" key="2">
    <source>
        <dbReference type="SAM" id="Phobius"/>
    </source>
</evidence>
<keyword evidence="2" id="KW-1133">Transmembrane helix</keyword>
<keyword evidence="2" id="KW-0812">Transmembrane</keyword>
<keyword evidence="5" id="KW-1185">Reference proteome</keyword>
<evidence type="ECO:0000256" key="1">
    <source>
        <dbReference type="SAM" id="MobiDB-lite"/>
    </source>
</evidence>
<organism evidence="4 5">
    <name type="scientific">Nocardia farcinica (strain IFM 10152)</name>
    <dbReference type="NCBI Taxonomy" id="247156"/>
    <lineage>
        <taxon>Bacteria</taxon>
        <taxon>Bacillati</taxon>
        <taxon>Actinomycetota</taxon>
        <taxon>Actinomycetes</taxon>
        <taxon>Mycobacteriales</taxon>
        <taxon>Nocardiaceae</taxon>
        <taxon>Nocardia</taxon>
    </lineage>
</organism>